<dbReference type="Gene3D" id="3.10.180.10">
    <property type="entry name" value="2,3-Dihydroxybiphenyl 1,2-Dioxygenase, domain 1"/>
    <property type="match status" value="1"/>
</dbReference>
<proteinExistence type="predicted"/>
<evidence type="ECO:0000313" key="3">
    <source>
        <dbReference type="Proteomes" id="UP000276634"/>
    </source>
</evidence>
<accession>A0A3N1XZN4</accession>
<sequence length="205" mass="21761">MRAAIDHLVVLAPDLDAGGAWVAARLGAAPRPGGAHPDMGTHNRLLRLGEGCYLEVIAVDPQAPAPPHPRWFGLDRPPPAPRLGAWVARCADLAAALGAHPEPPGPPRPMRRGDLRWEIAFPPDGTLPAGGVLPSLIRWPEGVHPAARLPDDGLRLHRLRLRHPDPGRIRRVLEALGLTAAPLEVAAGPPGLEALIDTPAGRRLL</sequence>
<protein>
    <submittedName>
        <fullName evidence="2">Glyoxalase-like protein</fullName>
    </submittedName>
</protein>
<comment type="caution">
    <text evidence="2">The sequence shown here is derived from an EMBL/GenBank/DDBJ whole genome shotgun (WGS) entry which is preliminary data.</text>
</comment>
<organism evidence="2 3">
    <name type="scientific">Inmirania thermothiophila</name>
    <dbReference type="NCBI Taxonomy" id="1750597"/>
    <lineage>
        <taxon>Bacteria</taxon>
        <taxon>Pseudomonadati</taxon>
        <taxon>Pseudomonadota</taxon>
        <taxon>Gammaproteobacteria</taxon>
        <taxon>Chromatiales</taxon>
        <taxon>Ectothiorhodospiraceae</taxon>
        <taxon>Inmirania</taxon>
    </lineage>
</organism>
<dbReference type="OrthoDB" id="5801364at2"/>
<gene>
    <name evidence="2" type="ORF">EDC57_1251</name>
</gene>
<reference evidence="2 3" key="1">
    <citation type="submission" date="2018-11" db="EMBL/GenBank/DDBJ databases">
        <title>Genomic Encyclopedia of Type Strains, Phase IV (KMG-IV): sequencing the most valuable type-strain genomes for metagenomic binning, comparative biology and taxonomic classification.</title>
        <authorList>
            <person name="Goeker M."/>
        </authorList>
    </citation>
    <scope>NUCLEOTIDE SEQUENCE [LARGE SCALE GENOMIC DNA]</scope>
    <source>
        <strain evidence="2 3">DSM 100275</strain>
    </source>
</reference>
<feature type="domain" description="Glyoxalase-like" evidence="1">
    <location>
        <begin position="5"/>
        <end position="176"/>
    </location>
</feature>
<dbReference type="Pfam" id="PF13468">
    <property type="entry name" value="Glyoxalase_3"/>
    <property type="match status" value="1"/>
</dbReference>
<dbReference type="SUPFAM" id="SSF54593">
    <property type="entry name" value="Glyoxalase/Bleomycin resistance protein/Dihydroxybiphenyl dioxygenase"/>
    <property type="match status" value="1"/>
</dbReference>
<dbReference type="InterPro" id="IPR025870">
    <property type="entry name" value="Glyoxalase-like_dom"/>
</dbReference>
<dbReference type="EMBL" id="RJVI01000002">
    <property type="protein sequence ID" value="ROR32063.1"/>
    <property type="molecule type" value="Genomic_DNA"/>
</dbReference>
<evidence type="ECO:0000313" key="2">
    <source>
        <dbReference type="EMBL" id="ROR32063.1"/>
    </source>
</evidence>
<dbReference type="RefSeq" id="WP_123401040.1">
    <property type="nucleotide sequence ID" value="NZ_RJVI01000002.1"/>
</dbReference>
<name>A0A3N1XZN4_9GAMM</name>
<keyword evidence="3" id="KW-1185">Reference proteome</keyword>
<dbReference type="AlphaFoldDB" id="A0A3N1XZN4"/>
<dbReference type="InterPro" id="IPR029068">
    <property type="entry name" value="Glyas_Bleomycin-R_OHBP_Dase"/>
</dbReference>
<evidence type="ECO:0000259" key="1">
    <source>
        <dbReference type="Pfam" id="PF13468"/>
    </source>
</evidence>
<dbReference type="Proteomes" id="UP000276634">
    <property type="component" value="Unassembled WGS sequence"/>
</dbReference>